<keyword evidence="2" id="KW-1185">Reference proteome</keyword>
<dbReference type="RefSeq" id="WP_092369950.1">
    <property type="nucleotide sequence ID" value="NZ_CABJCG010000007.1"/>
</dbReference>
<dbReference type="STRING" id="460384.SAMN05216313_13523"/>
<evidence type="ECO:0000313" key="2">
    <source>
        <dbReference type="Proteomes" id="UP000198508"/>
    </source>
</evidence>
<dbReference type="GeneID" id="93277814"/>
<evidence type="ECO:0000313" key="1">
    <source>
        <dbReference type="EMBL" id="SEU13770.1"/>
    </source>
</evidence>
<dbReference type="AlphaFoldDB" id="A0A1I0JSP4"/>
<protein>
    <submittedName>
        <fullName evidence="1">Uncharacterized protein</fullName>
    </submittedName>
</protein>
<organism evidence="1 2">
    <name type="scientific">Enterocloster lavalensis</name>
    <dbReference type="NCBI Taxonomy" id="460384"/>
    <lineage>
        <taxon>Bacteria</taxon>
        <taxon>Bacillati</taxon>
        <taxon>Bacillota</taxon>
        <taxon>Clostridia</taxon>
        <taxon>Lachnospirales</taxon>
        <taxon>Lachnospiraceae</taxon>
        <taxon>Enterocloster</taxon>
    </lineage>
</organism>
<reference evidence="2" key="1">
    <citation type="submission" date="2016-10" db="EMBL/GenBank/DDBJ databases">
        <authorList>
            <person name="Varghese N."/>
            <person name="Submissions S."/>
        </authorList>
    </citation>
    <scope>NUCLEOTIDE SEQUENCE [LARGE SCALE GENOMIC DNA]</scope>
    <source>
        <strain evidence="2">NLAE-zl-G277</strain>
    </source>
</reference>
<gene>
    <name evidence="1" type="ORF">SAMN05216313_13523</name>
</gene>
<name>A0A1I0JSP4_9FIRM</name>
<accession>A0A1I0JSP4</accession>
<dbReference type="EMBL" id="FOIM01000035">
    <property type="protein sequence ID" value="SEU13770.1"/>
    <property type="molecule type" value="Genomic_DNA"/>
</dbReference>
<dbReference type="Proteomes" id="UP000198508">
    <property type="component" value="Unassembled WGS sequence"/>
</dbReference>
<sequence>MSFNPNMSNKDVADLIFLDYKSKKPWLNLDFANVTTTGLEATRDFATGGQGAPNRVAFDSNRTGTLEIQTQIATMKLFSLISGTEIEDHFEYLKRMVLTASGTTLTIPADVELVSGSIYVYPADDDCGKSLEITVSDHAITLPEGSAGDFVVYGMVKVDSGAQVVKFNSKSFPKAFVIYGETPWKTEDDEIADMHLTYYKAQPQAAMSLALSNTGIIEMTITCNLLADDEDRIYDMAIIG</sequence>
<proteinExistence type="predicted"/>